<protein>
    <submittedName>
        <fullName evidence="2">Holin-like toxin</fullName>
    </submittedName>
</protein>
<reference evidence="3" key="1">
    <citation type="journal article" date="2019" name="Int. J. Syst. Evol. Microbiol.">
        <title>The Global Catalogue of Microorganisms (GCM) 10K type strain sequencing project: providing services to taxonomists for standard genome sequencing and annotation.</title>
        <authorList>
            <consortium name="The Broad Institute Genomics Platform"/>
            <consortium name="The Broad Institute Genome Sequencing Center for Infectious Disease"/>
            <person name="Wu L."/>
            <person name="Ma J."/>
        </authorList>
    </citation>
    <scope>NUCLEOTIDE SEQUENCE [LARGE SCALE GENOMIC DNA]</scope>
    <source>
        <strain evidence="3">KCTC 13128</strain>
    </source>
</reference>
<keyword evidence="1" id="KW-1133">Transmembrane helix</keyword>
<evidence type="ECO:0000313" key="3">
    <source>
        <dbReference type="Proteomes" id="UP001595279"/>
    </source>
</evidence>
<dbReference type="EMBL" id="JBHRSA010000056">
    <property type="protein sequence ID" value="MFC3041563.1"/>
    <property type="molecule type" value="Genomic_DNA"/>
</dbReference>
<name>A0ABV7CZ91_9BACI</name>
<evidence type="ECO:0000256" key="1">
    <source>
        <dbReference type="SAM" id="Phobius"/>
    </source>
</evidence>
<keyword evidence="1" id="KW-0472">Membrane</keyword>
<sequence length="25" mass="2758">MTVFEALILMVSFGTLIVAMLSDKK</sequence>
<keyword evidence="1" id="KW-0812">Transmembrane</keyword>
<dbReference type="InterPro" id="IPR031616">
    <property type="entry name" value="BsrE-like"/>
</dbReference>
<proteinExistence type="predicted"/>
<organism evidence="2 3">
    <name type="scientific">Virgibacillus xinjiangensis</name>
    <dbReference type="NCBI Taxonomy" id="393090"/>
    <lineage>
        <taxon>Bacteria</taxon>
        <taxon>Bacillati</taxon>
        <taxon>Bacillota</taxon>
        <taxon>Bacilli</taxon>
        <taxon>Bacillales</taxon>
        <taxon>Bacillaceae</taxon>
        <taxon>Virgibacillus</taxon>
    </lineage>
</organism>
<accession>A0ABV7CZ91</accession>
<gene>
    <name evidence="2" type="ORF">ACFOGI_15055</name>
</gene>
<comment type="caution">
    <text evidence="2">The sequence shown here is derived from an EMBL/GenBank/DDBJ whole genome shotgun (WGS) entry which is preliminary data.</text>
</comment>
<dbReference type="Pfam" id="PF16935">
    <property type="entry name" value="Hol_Tox"/>
    <property type="match status" value="1"/>
</dbReference>
<dbReference type="Proteomes" id="UP001595279">
    <property type="component" value="Unassembled WGS sequence"/>
</dbReference>
<keyword evidence="3" id="KW-1185">Reference proteome</keyword>
<dbReference type="RefSeq" id="WP_390274498.1">
    <property type="nucleotide sequence ID" value="NZ_JBHRSA010000056.1"/>
</dbReference>
<evidence type="ECO:0000313" key="2">
    <source>
        <dbReference type="EMBL" id="MFC3041563.1"/>
    </source>
</evidence>
<feature type="transmembrane region" description="Helical" evidence="1">
    <location>
        <begin position="6"/>
        <end position="22"/>
    </location>
</feature>